<feature type="transmembrane region" description="Helical" evidence="1">
    <location>
        <begin position="39"/>
        <end position="59"/>
    </location>
</feature>
<feature type="transmembrane region" description="Helical" evidence="1">
    <location>
        <begin position="165"/>
        <end position="185"/>
    </location>
</feature>
<keyword evidence="3" id="KW-1185">Reference proteome</keyword>
<feature type="transmembrane region" description="Helical" evidence="1">
    <location>
        <begin position="112"/>
        <end position="130"/>
    </location>
</feature>
<accession>A0A1H1QCI9</accession>
<dbReference type="STRING" id="652787.SAMN05216490_0742"/>
<feature type="transmembrane region" description="Helical" evidence="1">
    <location>
        <begin position="6"/>
        <end position="27"/>
    </location>
</feature>
<keyword evidence="1" id="KW-0472">Membrane</keyword>
<dbReference type="RefSeq" id="WP_091369421.1">
    <property type="nucleotide sequence ID" value="NZ_LT629740.1"/>
</dbReference>
<gene>
    <name evidence="2" type="ORF">SAMN05216490_0742</name>
</gene>
<feature type="transmembrane region" description="Helical" evidence="1">
    <location>
        <begin position="71"/>
        <end position="92"/>
    </location>
</feature>
<keyword evidence="1" id="KW-1133">Transmembrane helix</keyword>
<proteinExistence type="predicted"/>
<name>A0A1H1QCI9_MUCMA</name>
<dbReference type="AlphaFoldDB" id="A0A1H1QCI9"/>
<keyword evidence="1" id="KW-0812">Transmembrane</keyword>
<protein>
    <submittedName>
        <fullName evidence="2">Uncharacterized protein</fullName>
    </submittedName>
</protein>
<feature type="transmembrane region" description="Helical" evidence="1">
    <location>
        <begin position="136"/>
        <end position="158"/>
    </location>
</feature>
<sequence>MEVFSHIKYVIAITLSFSIAHLLRGTVKFIQHPNRVKPYITHLLWVIYMYLTLIHFWWFELRLTEIKQWYFFSYFFIVLYITNYYVICTILYPDDINDYKDYKDYFFSRRGWFFGLLSVAFVADIFDTLIKGTDYFYHFGWEVPVRNAVLLILCLVGIKVKSPKFHLALVILFILYELLFIARLYDIPIK</sequence>
<dbReference type="OrthoDB" id="9803673at2"/>
<dbReference type="Proteomes" id="UP000199679">
    <property type="component" value="Chromosome I"/>
</dbReference>
<evidence type="ECO:0000256" key="1">
    <source>
        <dbReference type="SAM" id="Phobius"/>
    </source>
</evidence>
<dbReference type="EMBL" id="LT629740">
    <property type="protein sequence ID" value="SDS21094.1"/>
    <property type="molecule type" value="Genomic_DNA"/>
</dbReference>
<reference evidence="2 3" key="1">
    <citation type="submission" date="2016-10" db="EMBL/GenBank/DDBJ databases">
        <authorList>
            <person name="de Groot N.N."/>
        </authorList>
    </citation>
    <scope>NUCLEOTIDE SEQUENCE [LARGE SCALE GENOMIC DNA]</scope>
    <source>
        <strain evidence="2 3">MP1X4</strain>
    </source>
</reference>
<evidence type="ECO:0000313" key="2">
    <source>
        <dbReference type="EMBL" id="SDS21094.1"/>
    </source>
</evidence>
<organism evidence="2 3">
    <name type="scientific">Mucilaginibacter mallensis</name>
    <dbReference type="NCBI Taxonomy" id="652787"/>
    <lineage>
        <taxon>Bacteria</taxon>
        <taxon>Pseudomonadati</taxon>
        <taxon>Bacteroidota</taxon>
        <taxon>Sphingobacteriia</taxon>
        <taxon>Sphingobacteriales</taxon>
        <taxon>Sphingobacteriaceae</taxon>
        <taxon>Mucilaginibacter</taxon>
    </lineage>
</organism>
<evidence type="ECO:0000313" key="3">
    <source>
        <dbReference type="Proteomes" id="UP000199679"/>
    </source>
</evidence>